<feature type="compositionally biased region" description="Basic and acidic residues" evidence="11">
    <location>
        <begin position="489"/>
        <end position="522"/>
    </location>
</feature>
<dbReference type="GO" id="GO:0005524">
    <property type="term" value="F:ATP binding"/>
    <property type="evidence" value="ECO:0007669"/>
    <property type="project" value="UniProtKB-KW"/>
</dbReference>
<keyword evidence="2" id="KW-0963">Cytoplasm</keyword>
<dbReference type="Pfam" id="PF00270">
    <property type="entry name" value="DEAD"/>
    <property type="match status" value="1"/>
</dbReference>
<dbReference type="InterPro" id="IPR050547">
    <property type="entry name" value="DEAD_box_RNA_helicases"/>
</dbReference>
<dbReference type="InterPro" id="IPR014001">
    <property type="entry name" value="Helicase_ATP-bd"/>
</dbReference>
<evidence type="ECO:0000313" key="15">
    <source>
        <dbReference type="EMBL" id="TBW23047.1"/>
    </source>
</evidence>
<sequence length="693" mass="75928">MAFADCVCICVYFSARWRVWTSIPPRPEESTTFGRSLMSDNSVTFADLNLPETILQAITEMGYEVPTAIQQQAIPHLVEGRDVVGVAQTGTGKTAAFALPMLGHVDPDVREVQALVLAPTRELAMQGAEAIETFASKTGGLDVVAVYGGTSYGPQLGALKNGAQVVVGTPGRVMDLIERGALKLETVRYFVLDEADEMLRMGFAEDVETIAAGLPEERISALFSATMPATIRNVAQTHLKDPVEVTVSRQASTVDTITQTFAVVPMRHKIGALARVLATTNADAALVFVRTRATAEELSLELTARGVMTAALSGDVQQKDREKLVERLRSGTIDVLVATDVAARGLDVERIGLVVNFDVPREIDTYVHRIGRTGRAGREGTALTFVTPKERTRLRRIEKVTGARMTEVDLPTPAQVSSLRAQRVIDQAIERFGVGRLHVYDEVLATFKEAQGESESPLSTEDLVLALLALAVRDPGPQANDEPEFLTAKFDDGGRERGSRAGRERGERGERGERRRESRKPTFEGTGTTYRIEVGRRDGVSPGHIVGAITGEGGIAGSQLGKIDIFPSFSLVELQHELDESTRRRIGRARVAGRTLNISEDRGPGHRPAGGFNDDDPEFRKYRADRKFGDDRRKLKSSARGDHGTDRRASRGFRHDDRADRGFGGRSERRGGRFNDRFADRGARRPSRDSDRW</sequence>
<dbReference type="FunFam" id="3.40.50.300:FF:000108">
    <property type="entry name" value="ATP-dependent RNA helicase RhlE"/>
    <property type="match status" value="1"/>
</dbReference>
<evidence type="ECO:0000256" key="7">
    <source>
        <dbReference type="ARBA" id="ARBA00038437"/>
    </source>
</evidence>
<dbReference type="Pfam" id="PF03880">
    <property type="entry name" value="DbpA"/>
    <property type="match status" value="1"/>
</dbReference>
<dbReference type="GO" id="GO:0016787">
    <property type="term" value="F:hydrolase activity"/>
    <property type="evidence" value="ECO:0007669"/>
    <property type="project" value="UniProtKB-KW"/>
</dbReference>
<dbReference type="Proteomes" id="UP000293036">
    <property type="component" value="Unassembled WGS sequence"/>
</dbReference>
<dbReference type="InterPro" id="IPR000629">
    <property type="entry name" value="RNA-helicase_DEAD-box_CS"/>
</dbReference>
<gene>
    <name evidence="15" type="ORF">EZJ44_03065</name>
</gene>
<keyword evidence="5 10" id="KW-0347">Helicase</keyword>
<reference evidence="15 16" key="1">
    <citation type="submission" date="2019-02" db="EMBL/GenBank/DDBJ databases">
        <title>Arcanobacterium bovis sp. nov., isolated from the milk of a cow with mastitis.</title>
        <authorList>
            <person name="Sammra O."/>
            <person name="Foster G."/>
            <person name="Hassan A."/>
            <person name="Alssahen M."/>
            <person name="Laemmler C."/>
            <person name="Borowiak M."/>
            <person name="Malorny B."/>
            <person name="Abdulmawjood A."/>
        </authorList>
    </citation>
    <scope>NUCLEOTIDE SEQUENCE [LARGE SCALE GENOMIC DNA]</scope>
    <source>
        <strain evidence="15 16">C605018/01/1</strain>
    </source>
</reference>
<dbReference type="GO" id="GO:0009409">
    <property type="term" value="P:response to cold"/>
    <property type="evidence" value="ECO:0007669"/>
    <property type="project" value="TreeGrafter"/>
</dbReference>
<dbReference type="CDD" id="cd18787">
    <property type="entry name" value="SF2_C_DEAD"/>
    <property type="match status" value="1"/>
</dbReference>
<evidence type="ECO:0000256" key="6">
    <source>
        <dbReference type="ARBA" id="ARBA00022840"/>
    </source>
</evidence>
<dbReference type="GO" id="GO:0005829">
    <property type="term" value="C:cytosol"/>
    <property type="evidence" value="ECO:0007669"/>
    <property type="project" value="TreeGrafter"/>
</dbReference>
<evidence type="ECO:0000256" key="3">
    <source>
        <dbReference type="ARBA" id="ARBA00022741"/>
    </source>
</evidence>
<keyword evidence="3 10" id="KW-0547">Nucleotide-binding</keyword>
<evidence type="ECO:0000256" key="5">
    <source>
        <dbReference type="ARBA" id="ARBA00022806"/>
    </source>
</evidence>
<name>A0A4Q9V365_9ACTO</name>
<dbReference type="EC" id="3.6.4.13" evidence="1"/>
<dbReference type="EMBL" id="SJDT01000002">
    <property type="protein sequence ID" value="TBW23047.1"/>
    <property type="molecule type" value="Genomic_DNA"/>
</dbReference>
<evidence type="ECO:0000259" key="12">
    <source>
        <dbReference type="PROSITE" id="PS51192"/>
    </source>
</evidence>
<evidence type="ECO:0000256" key="2">
    <source>
        <dbReference type="ARBA" id="ARBA00022490"/>
    </source>
</evidence>
<feature type="domain" description="DEAD-box RNA helicase Q" evidence="14">
    <location>
        <begin position="43"/>
        <end position="71"/>
    </location>
</feature>
<dbReference type="GO" id="GO:0003724">
    <property type="term" value="F:RNA helicase activity"/>
    <property type="evidence" value="ECO:0007669"/>
    <property type="project" value="UniProtKB-EC"/>
</dbReference>
<dbReference type="SUPFAM" id="SSF52540">
    <property type="entry name" value="P-loop containing nucleoside triphosphate hydrolases"/>
    <property type="match status" value="1"/>
</dbReference>
<dbReference type="InterPro" id="IPR011545">
    <property type="entry name" value="DEAD/DEAH_box_helicase_dom"/>
</dbReference>
<evidence type="ECO:0000256" key="11">
    <source>
        <dbReference type="SAM" id="MobiDB-lite"/>
    </source>
</evidence>
<keyword evidence="6 10" id="KW-0067">ATP-binding</keyword>
<evidence type="ECO:0000256" key="4">
    <source>
        <dbReference type="ARBA" id="ARBA00022801"/>
    </source>
</evidence>
<evidence type="ECO:0000259" key="14">
    <source>
        <dbReference type="PROSITE" id="PS51195"/>
    </source>
</evidence>
<protein>
    <recommendedName>
        <fullName evidence="1">RNA helicase</fullName>
        <ecNumber evidence="1">3.6.4.13</ecNumber>
    </recommendedName>
</protein>
<dbReference type="PANTHER" id="PTHR47963:SF8">
    <property type="entry name" value="ATP-DEPENDENT RNA HELICASE DEAD"/>
    <property type="match status" value="1"/>
</dbReference>
<evidence type="ECO:0000256" key="1">
    <source>
        <dbReference type="ARBA" id="ARBA00012552"/>
    </source>
</evidence>
<dbReference type="OrthoDB" id="9805696at2"/>
<dbReference type="Gene3D" id="3.40.50.300">
    <property type="entry name" value="P-loop containing nucleotide triphosphate hydrolases"/>
    <property type="match status" value="2"/>
</dbReference>
<dbReference type="PROSITE" id="PS51192">
    <property type="entry name" value="HELICASE_ATP_BIND_1"/>
    <property type="match status" value="1"/>
</dbReference>
<feature type="domain" description="Helicase ATP-binding" evidence="12">
    <location>
        <begin position="74"/>
        <end position="245"/>
    </location>
</feature>
<dbReference type="InterPro" id="IPR014014">
    <property type="entry name" value="RNA_helicase_DEAD_Q_motif"/>
</dbReference>
<dbReference type="GO" id="GO:0005840">
    <property type="term" value="C:ribosome"/>
    <property type="evidence" value="ECO:0007669"/>
    <property type="project" value="TreeGrafter"/>
</dbReference>
<dbReference type="InterPro" id="IPR012677">
    <property type="entry name" value="Nucleotide-bd_a/b_plait_sf"/>
</dbReference>
<dbReference type="Pfam" id="PF00271">
    <property type="entry name" value="Helicase_C"/>
    <property type="match status" value="1"/>
</dbReference>
<dbReference type="InterPro" id="IPR001650">
    <property type="entry name" value="Helicase_C-like"/>
</dbReference>
<dbReference type="PROSITE" id="PS51194">
    <property type="entry name" value="HELICASE_CTER"/>
    <property type="match status" value="1"/>
</dbReference>
<comment type="catalytic activity">
    <reaction evidence="8">
        <text>ATP + H2O = ADP + phosphate + H(+)</text>
        <dbReference type="Rhea" id="RHEA:13065"/>
        <dbReference type="ChEBI" id="CHEBI:15377"/>
        <dbReference type="ChEBI" id="CHEBI:15378"/>
        <dbReference type="ChEBI" id="CHEBI:30616"/>
        <dbReference type="ChEBI" id="CHEBI:43474"/>
        <dbReference type="ChEBI" id="CHEBI:456216"/>
        <dbReference type="EC" id="3.6.4.13"/>
    </reaction>
</comment>
<feature type="short sequence motif" description="Q motif" evidence="9">
    <location>
        <begin position="43"/>
        <end position="71"/>
    </location>
</feature>
<dbReference type="Gene3D" id="3.30.70.330">
    <property type="match status" value="1"/>
</dbReference>
<dbReference type="SMART" id="SM00490">
    <property type="entry name" value="HELICc"/>
    <property type="match status" value="1"/>
</dbReference>
<dbReference type="GO" id="GO:0033592">
    <property type="term" value="F:RNA strand annealing activity"/>
    <property type="evidence" value="ECO:0007669"/>
    <property type="project" value="TreeGrafter"/>
</dbReference>
<organism evidence="15 16">
    <name type="scientific">Arcanobacterium bovis</name>
    <dbReference type="NCBI Taxonomy" id="2529275"/>
    <lineage>
        <taxon>Bacteria</taxon>
        <taxon>Bacillati</taxon>
        <taxon>Actinomycetota</taxon>
        <taxon>Actinomycetes</taxon>
        <taxon>Actinomycetales</taxon>
        <taxon>Actinomycetaceae</taxon>
        <taxon>Arcanobacterium</taxon>
    </lineage>
</organism>
<keyword evidence="4 10" id="KW-0378">Hydrolase</keyword>
<evidence type="ECO:0000259" key="13">
    <source>
        <dbReference type="PROSITE" id="PS51194"/>
    </source>
</evidence>
<feature type="region of interest" description="Disordered" evidence="11">
    <location>
        <begin position="596"/>
        <end position="693"/>
    </location>
</feature>
<dbReference type="AlphaFoldDB" id="A0A4Q9V365"/>
<evidence type="ECO:0000256" key="9">
    <source>
        <dbReference type="PROSITE-ProRule" id="PRU00552"/>
    </source>
</evidence>
<keyword evidence="16" id="KW-1185">Reference proteome</keyword>
<dbReference type="PROSITE" id="PS51195">
    <property type="entry name" value="Q_MOTIF"/>
    <property type="match status" value="1"/>
</dbReference>
<dbReference type="PANTHER" id="PTHR47963">
    <property type="entry name" value="DEAD-BOX ATP-DEPENDENT RNA HELICASE 47, MITOCHONDRIAL"/>
    <property type="match status" value="1"/>
</dbReference>
<evidence type="ECO:0000313" key="16">
    <source>
        <dbReference type="Proteomes" id="UP000293036"/>
    </source>
</evidence>
<feature type="domain" description="Helicase C-terminal" evidence="13">
    <location>
        <begin position="272"/>
        <end position="420"/>
    </location>
</feature>
<dbReference type="InterPro" id="IPR044742">
    <property type="entry name" value="DEAD/DEAH_RhlB"/>
</dbReference>
<proteinExistence type="inferred from homology"/>
<dbReference type="InterPro" id="IPR005580">
    <property type="entry name" value="DbpA/CsdA_RNA-bd_dom"/>
</dbReference>
<evidence type="ECO:0000256" key="8">
    <source>
        <dbReference type="ARBA" id="ARBA00047984"/>
    </source>
</evidence>
<comment type="caution">
    <text evidence="15">The sequence shown here is derived from an EMBL/GenBank/DDBJ whole genome shotgun (WGS) entry which is preliminary data.</text>
</comment>
<feature type="compositionally biased region" description="Basic and acidic residues" evidence="11">
    <location>
        <begin position="618"/>
        <end position="693"/>
    </location>
</feature>
<dbReference type="SMART" id="SM00487">
    <property type="entry name" value="DEXDc"/>
    <property type="match status" value="1"/>
</dbReference>
<dbReference type="CDD" id="cd00268">
    <property type="entry name" value="DEADc"/>
    <property type="match status" value="1"/>
</dbReference>
<accession>A0A4Q9V365</accession>
<evidence type="ECO:0000256" key="10">
    <source>
        <dbReference type="RuleBase" id="RU000492"/>
    </source>
</evidence>
<dbReference type="InterPro" id="IPR027417">
    <property type="entry name" value="P-loop_NTPase"/>
</dbReference>
<feature type="region of interest" description="Disordered" evidence="11">
    <location>
        <begin position="476"/>
        <end position="527"/>
    </location>
</feature>
<comment type="similarity">
    <text evidence="7 10">Belongs to the DEAD box helicase family.</text>
</comment>
<dbReference type="PROSITE" id="PS00039">
    <property type="entry name" value="DEAD_ATP_HELICASE"/>
    <property type="match status" value="1"/>
</dbReference>